<dbReference type="SUPFAM" id="SSF143880">
    <property type="entry name" value="NE0471 N-terminal domain-like"/>
    <property type="match status" value="1"/>
</dbReference>
<gene>
    <name evidence="2" type="ORF">Tsedi_00039</name>
</gene>
<dbReference type="EMBL" id="VJND01000001">
    <property type="protein sequence ID" value="TSE27209.1"/>
    <property type="molecule type" value="Genomic_DNA"/>
</dbReference>
<comment type="caution">
    <text evidence="2">The sequence shown here is derived from an EMBL/GenBank/DDBJ whole genome shotgun (WGS) entry which is preliminary data.</text>
</comment>
<accession>A0A554WUG9</accession>
<sequence>MHWDVTKVLPLPDYRLCVEIADGRRGFFDVKPYLAFGIFRELRDPDYFRQVGIVFGAVTWPRHQDIAPETLLEELEPVQADAAPSSGPVEGDPTDRSSNQGGSLHASVS</sequence>
<keyword evidence="3" id="KW-1185">Reference proteome</keyword>
<name>A0A554WUG9_9BURK</name>
<dbReference type="InterPro" id="IPR018841">
    <property type="entry name" value="DUF2442"/>
</dbReference>
<dbReference type="RefSeq" id="WP_143892414.1">
    <property type="nucleotide sequence ID" value="NZ_VJND01000001.1"/>
</dbReference>
<feature type="region of interest" description="Disordered" evidence="1">
    <location>
        <begin position="74"/>
        <end position="109"/>
    </location>
</feature>
<evidence type="ECO:0000313" key="2">
    <source>
        <dbReference type="EMBL" id="TSE27209.1"/>
    </source>
</evidence>
<evidence type="ECO:0000313" key="3">
    <source>
        <dbReference type="Proteomes" id="UP000320225"/>
    </source>
</evidence>
<feature type="compositionally biased region" description="Polar residues" evidence="1">
    <location>
        <begin position="96"/>
        <end position="109"/>
    </location>
</feature>
<dbReference type="AlphaFoldDB" id="A0A554WUG9"/>
<protein>
    <recommendedName>
        <fullName evidence="4">DUF2442 domain-containing protein</fullName>
    </recommendedName>
</protein>
<dbReference type="OrthoDB" id="9803723at2"/>
<dbReference type="InterPro" id="IPR036782">
    <property type="entry name" value="NE0471-like_N"/>
</dbReference>
<evidence type="ECO:0008006" key="4">
    <source>
        <dbReference type="Google" id="ProtNLM"/>
    </source>
</evidence>
<reference evidence="2 3" key="1">
    <citation type="submission" date="2019-07" db="EMBL/GenBank/DDBJ databases">
        <title>Tepidimonas sediminis YIM 72259 draft genome.</title>
        <authorList>
            <person name="Da Costa M.S."/>
            <person name="Froufe H.J.C."/>
            <person name="Egas C."/>
            <person name="Albuquerque L."/>
        </authorList>
    </citation>
    <scope>NUCLEOTIDE SEQUENCE [LARGE SCALE GENOMIC DNA]</scope>
    <source>
        <strain evidence="2 3">YIM 72259</strain>
    </source>
</reference>
<proteinExistence type="predicted"/>
<dbReference type="Pfam" id="PF10387">
    <property type="entry name" value="DUF2442"/>
    <property type="match status" value="1"/>
</dbReference>
<organism evidence="2 3">
    <name type="scientific">Tepidimonas sediminis</name>
    <dbReference type="NCBI Taxonomy" id="2588941"/>
    <lineage>
        <taxon>Bacteria</taxon>
        <taxon>Pseudomonadati</taxon>
        <taxon>Pseudomonadota</taxon>
        <taxon>Betaproteobacteria</taxon>
        <taxon>Burkholderiales</taxon>
        <taxon>Tepidimonas</taxon>
    </lineage>
</organism>
<dbReference type="Proteomes" id="UP000320225">
    <property type="component" value="Unassembled WGS sequence"/>
</dbReference>
<dbReference type="Gene3D" id="3.30.2020.10">
    <property type="entry name" value="NE0471-like N-terminal domain"/>
    <property type="match status" value="1"/>
</dbReference>
<evidence type="ECO:0000256" key="1">
    <source>
        <dbReference type="SAM" id="MobiDB-lite"/>
    </source>
</evidence>